<dbReference type="Gene3D" id="3.40.140.10">
    <property type="entry name" value="Cytidine Deaminase, domain 2"/>
    <property type="match status" value="1"/>
</dbReference>
<dbReference type="GO" id="GO:0003824">
    <property type="term" value="F:catalytic activity"/>
    <property type="evidence" value="ECO:0007669"/>
    <property type="project" value="InterPro"/>
</dbReference>
<reference evidence="2" key="1">
    <citation type="submission" date="2021-01" db="EMBL/GenBank/DDBJ databases">
        <title>Whole genome shotgun sequence of Rhizocola hellebori NBRC 109834.</title>
        <authorList>
            <person name="Komaki H."/>
            <person name="Tamura T."/>
        </authorList>
    </citation>
    <scope>NUCLEOTIDE SEQUENCE</scope>
    <source>
        <strain evidence="2">NBRC 109834</strain>
    </source>
</reference>
<dbReference type="CDD" id="cd01285">
    <property type="entry name" value="nucleoside_deaminase"/>
    <property type="match status" value="1"/>
</dbReference>
<dbReference type="SUPFAM" id="SSF53927">
    <property type="entry name" value="Cytidine deaminase-like"/>
    <property type="match status" value="1"/>
</dbReference>
<gene>
    <name evidence="2" type="ORF">Rhe02_59040</name>
</gene>
<comment type="caution">
    <text evidence="2">The sequence shown here is derived from an EMBL/GenBank/DDBJ whole genome shotgun (WGS) entry which is preliminary data.</text>
</comment>
<dbReference type="InterPro" id="IPR016193">
    <property type="entry name" value="Cytidine_deaminase-like"/>
</dbReference>
<protein>
    <recommendedName>
        <fullName evidence="1">CMP/dCMP-type deaminase domain-containing protein</fullName>
    </recommendedName>
</protein>
<sequence length="216" mass="23431">MSELTAHRAWSALELPWQHAIAMAWKSYRDGGVAVGAVVTDDAGTVLGSGRNQRFATAAPRGLLAHAEMEALAAMPDDKELARRTRLYTTLHPCPMCLGATVVARVGHLAFGAYDPTWLGIEQLPQLNDEVQRRWPTIAGPLPGPIGEWLAVLPCLNTKGTLVQAMQRVSPSRAQLAQTIAKALNNGDEPPDTPDLALDRVWDLLIDFSRPQGERG</sequence>
<dbReference type="EMBL" id="BONY01000041">
    <property type="protein sequence ID" value="GIH07837.1"/>
    <property type="molecule type" value="Genomic_DNA"/>
</dbReference>
<dbReference type="AlphaFoldDB" id="A0A8J3QDW7"/>
<accession>A0A8J3QDW7</accession>
<dbReference type="PANTHER" id="PTHR11079:SF162">
    <property type="entry name" value="RIBOFLAVIN BIOSYNTHESIS PROTEIN PYRD, CHLOROPLASTIC"/>
    <property type="match status" value="1"/>
</dbReference>
<dbReference type="Pfam" id="PF00383">
    <property type="entry name" value="dCMP_cyt_deam_1"/>
    <property type="match status" value="1"/>
</dbReference>
<dbReference type="Proteomes" id="UP000612899">
    <property type="component" value="Unassembled WGS sequence"/>
</dbReference>
<proteinExistence type="predicted"/>
<evidence type="ECO:0000313" key="2">
    <source>
        <dbReference type="EMBL" id="GIH07837.1"/>
    </source>
</evidence>
<feature type="domain" description="CMP/dCMP-type deaminase" evidence="1">
    <location>
        <begin position="11"/>
        <end position="132"/>
    </location>
</feature>
<evidence type="ECO:0000259" key="1">
    <source>
        <dbReference type="PROSITE" id="PS51747"/>
    </source>
</evidence>
<dbReference type="InterPro" id="IPR002125">
    <property type="entry name" value="CMP_dCMP_dom"/>
</dbReference>
<dbReference type="PROSITE" id="PS51747">
    <property type="entry name" value="CYT_DCMP_DEAMINASES_2"/>
    <property type="match status" value="1"/>
</dbReference>
<organism evidence="2 3">
    <name type="scientific">Rhizocola hellebori</name>
    <dbReference type="NCBI Taxonomy" id="1392758"/>
    <lineage>
        <taxon>Bacteria</taxon>
        <taxon>Bacillati</taxon>
        <taxon>Actinomycetota</taxon>
        <taxon>Actinomycetes</taxon>
        <taxon>Micromonosporales</taxon>
        <taxon>Micromonosporaceae</taxon>
        <taxon>Rhizocola</taxon>
    </lineage>
</organism>
<keyword evidence="3" id="KW-1185">Reference proteome</keyword>
<evidence type="ECO:0000313" key="3">
    <source>
        <dbReference type="Proteomes" id="UP000612899"/>
    </source>
</evidence>
<dbReference type="PANTHER" id="PTHR11079">
    <property type="entry name" value="CYTOSINE DEAMINASE FAMILY MEMBER"/>
    <property type="match status" value="1"/>
</dbReference>
<name>A0A8J3QDW7_9ACTN</name>
<dbReference type="RefSeq" id="WP_239124118.1">
    <property type="nucleotide sequence ID" value="NZ_BONY01000041.1"/>
</dbReference>